<feature type="non-terminal residue" evidence="1">
    <location>
        <position position="165"/>
    </location>
</feature>
<dbReference type="VEuPathDB" id="FungiDB:CIHG_08169"/>
<reference evidence="2" key="1">
    <citation type="journal article" date="2010" name="Genome Res.">
        <title>Population genomic sequencing of Coccidioides fungi reveals recent hybridization and transposon control.</title>
        <authorList>
            <person name="Neafsey D.E."/>
            <person name="Barker B.M."/>
            <person name="Sharpton T.J."/>
            <person name="Stajich J.E."/>
            <person name="Park D.J."/>
            <person name="Whiston E."/>
            <person name="Hung C.-Y."/>
            <person name="McMahan C."/>
            <person name="White J."/>
            <person name="Sykes S."/>
            <person name="Heiman D."/>
            <person name="Young S."/>
            <person name="Zeng Q."/>
            <person name="Abouelleil A."/>
            <person name="Aftuck L."/>
            <person name="Bessette D."/>
            <person name="Brown A."/>
            <person name="FitzGerald M."/>
            <person name="Lui A."/>
            <person name="Macdonald J.P."/>
            <person name="Priest M."/>
            <person name="Orbach M.J."/>
            <person name="Galgiani J.N."/>
            <person name="Kirkland T.N."/>
            <person name="Cole G.T."/>
            <person name="Birren B.W."/>
            <person name="Henn M.R."/>
            <person name="Taylor J.W."/>
            <person name="Rounsley S.D."/>
        </authorList>
    </citation>
    <scope>NUCLEOTIDE SEQUENCE [LARGE SCALE GENOMIC DNA]</scope>
    <source>
        <strain evidence="2">H538.4</strain>
    </source>
</reference>
<protein>
    <submittedName>
        <fullName evidence="1">Uncharacterized protein</fullName>
    </submittedName>
</protein>
<evidence type="ECO:0000313" key="2">
    <source>
        <dbReference type="Proteomes" id="UP000054563"/>
    </source>
</evidence>
<dbReference type="EMBL" id="DS017021">
    <property type="protein sequence ID" value="KMU90359.1"/>
    <property type="molecule type" value="Genomic_DNA"/>
</dbReference>
<dbReference type="Proteomes" id="UP000054563">
    <property type="component" value="Unassembled WGS sequence"/>
</dbReference>
<name>A0A0J8S1V3_COCIT</name>
<evidence type="ECO:0000313" key="1">
    <source>
        <dbReference type="EMBL" id="KMU90359.1"/>
    </source>
</evidence>
<proteinExistence type="predicted"/>
<gene>
    <name evidence="1" type="ORF">CIHG_08169</name>
</gene>
<sequence>MASLPRRLGSLIWDNRTDIHFRIKSETRTQNSAIRGKAICHAISHVARPIHWPMQGMERPIGGRRQAGRPNDGAIPEGFQFFSRRPAESQDTDSEMHAMSLKQPLIIRLAMHAMFSYMQFTTAFAREPTFPQPILHAKNELCMLELQTWGPSIRFPVFASRLSGW</sequence>
<accession>A0A0J8S1V3</accession>
<organism evidence="1 2">
    <name type="scientific">Coccidioides immitis H538.4</name>
    <dbReference type="NCBI Taxonomy" id="396776"/>
    <lineage>
        <taxon>Eukaryota</taxon>
        <taxon>Fungi</taxon>
        <taxon>Dikarya</taxon>
        <taxon>Ascomycota</taxon>
        <taxon>Pezizomycotina</taxon>
        <taxon>Eurotiomycetes</taxon>
        <taxon>Eurotiomycetidae</taxon>
        <taxon>Onygenales</taxon>
        <taxon>Onygenaceae</taxon>
        <taxon>Coccidioides</taxon>
    </lineage>
</organism>
<dbReference type="AlphaFoldDB" id="A0A0J8S1V3"/>